<sequence length="113" mass="12925">MKQLKATQNTPQYGPQSLYLRIIGKLLFMKGAQNSTKYVDKLIADFEKRGATINKGNGGWIRIDIIKDAEFVKLGDVEFSPKEISAEETEAILYDFFAKKYREAKFVVQEVLE</sequence>
<protein>
    <submittedName>
        <fullName evidence="1">Uncharacterized protein</fullName>
    </submittedName>
</protein>
<gene>
    <name evidence="1" type="ORF">LCGC14_0622460</name>
</gene>
<proteinExistence type="predicted"/>
<accession>A0A0F9R4D2</accession>
<dbReference type="AlphaFoldDB" id="A0A0F9R4D2"/>
<name>A0A0F9R4D2_9ZZZZ</name>
<evidence type="ECO:0000313" key="1">
    <source>
        <dbReference type="EMBL" id="KKN51430.1"/>
    </source>
</evidence>
<organism evidence="1">
    <name type="scientific">marine sediment metagenome</name>
    <dbReference type="NCBI Taxonomy" id="412755"/>
    <lineage>
        <taxon>unclassified sequences</taxon>
        <taxon>metagenomes</taxon>
        <taxon>ecological metagenomes</taxon>
    </lineage>
</organism>
<reference evidence="1" key="1">
    <citation type="journal article" date="2015" name="Nature">
        <title>Complex archaea that bridge the gap between prokaryotes and eukaryotes.</title>
        <authorList>
            <person name="Spang A."/>
            <person name="Saw J.H."/>
            <person name="Jorgensen S.L."/>
            <person name="Zaremba-Niedzwiedzka K."/>
            <person name="Martijn J."/>
            <person name="Lind A.E."/>
            <person name="van Eijk R."/>
            <person name="Schleper C."/>
            <person name="Guy L."/>
            <person name="Ettema T.J."/>
        </authorList>
    </citation>
    <scope>NUCLEOTIDE SEQUENCE</scope>
</reference>
<dbReference type="EMBL" id="LAZR01001063">
    <property type="protein sequence ID" value="KKN51430.1"/>
    <property type="molecule type" value="Genomic_DNA"/>
</dbReference>
<comment type="caution">
    <text evidence="1">The sequence shown here is derived from an EMBL/GenBank/DDBJ whole genome shotgun (WGS) entry which is preliminary data.</text>
</comment>